<evidence type="ECO:0000313" key="5">
    <source>
        <dbReference type="EMBL" id="HIZ37912.1"/>
    </source>
</evidence>
<proteinExistence type="predicted"/>
<evidence type="ECO:0000256" key="3">
    <source>
        <dbReference type="SAM" id="SignalP"/>
    </source>
</evidence>
<keyword evidence="2" id="KW-1133">Transmembrane helix</keyword>
<feature type="signal peptide" evidence="3">
    <location>
        <begin position="1"/>
        <end position="18"/>
    </location>
</feature>
<reference evidence="5" key="2">
    <citation type="submission" date="2021-04" db="EMBL/GenBank/DDBJ databases">
        <authorList>
            <person name="Gilroy R."/>
        </authorList>
    </citation>
    <scope>NUCLEOTIDE SEQUENCE</scope>
    <source>
        <strain evidence="5">ChiGjej4B4-7305</strain>
    </source>
</reference>
<dbReference type="PROSITE" id="PS51257">
    <property type="entry name" value="PROKAR_LIPOPROTEIN"/>
    <property type="match status" value="1"/>
</dbReference>
<dbReference type="AlphaFoldDB" id="A0A9D2J6I1"/>
<organism evidence="5 6">
    <name type="scientific">Candidatus Ruania gallistercoris</name>
    <dbReference type="NCBI Taxonomy" id="2838746"/>
    <lineage>
        <taxon>Bacteria</taxon>
        <taxon>Bacillati</taxon>
        <taxon>Actinomycetota</taxon>
        <taxon>Actinomycetes</taxon>
        <taxon>Micrococcales</taxon>
        <taxon>Ruaniaceae</taxon>
        <taxon>Ruania</taxon>
    </lineage>
</organism>
<dbReference type="InterPro" id="IPR053807">
    <property type="entry name" value="LppM"/>
</dbReference>
<protein>
    <recommendedName>
        <fullName evidence="4">LppM domain-containing protein</fullName>
    </recommendedName>
</protein>
<keyword evidence="2" id="KW-0812">Transmembrane</keyword>
<evidence type="ECO:0000256" key="2">
    <source>
        <dbReference type="SAM" id="Phobius"/>
    </source>
</evidence>
<evidence type="ECO:0000313" key="6">
    <source>
        <dbReference type="Proteomes" id="UP000824037"/>
    </source>
</evidence>
<dbReference type="Pfam" id="PF21946">
    <property type="entry name" value="LppM"/>
    <property type="match status" value="1"/>
</dbReference>
<accession>A0A9D2J6I1</accession>
<dbReference type="Proteomes" id="UP000824037">
    <property type="component" value="Unassembled WGS sequence"/>
</dbReference>
<evidence type="ECO:0000256" key="1">
    <source>
        <dbReference type="SAM" id="MobiDB-lite"/>
    </source>
</evidence>
<name>A0A9D2J6I1_9MICO</name>
<sequence length="249" mass="26093">MKVLQRLLLALIAMLALAGCVRVSGDVSISEEDTISGEVTVAIDRQWLIAQGEDPDALIAGIEDDLANAPEEGVTGDSYDDGDHVGITLTLTQTPLERVSSATEGLLEISHDGGEYVVVGDFSSLTGSSSEDAAPWQIDLAITFPNGVTEHDGELSGSTVTWHLAEGSESMQARGPAPGGGIGVVWIVVIVVLVAALATLVWWLLRRRSGGAPVAGLRAAGARIRQRHAAARGEATDSISDLDDRHPKE</sequence>
<feature type="chain" id="PRO_5038767499" description="LppM domain-containing protein" evidence="3">
    <location>
        <begin position="19"/>
        <end position="249"/>
    </location>
</feature>
<dbReference type="EMBL" id="DXBY01000328">
    <property type="protein sequence ID" value="HIZ37912.1"/>
    <property type="molecule type" value="Genomic_DNA"/>
</dbReference>
<evidence type="ECO:0000259" key="4">
    <source>
        <dbReference type="Pfam" id="PF21946"/>
    </source>
</evidence>
<keyword evidence="2" id="KW-0472">Membrane</keyword>
<feature type="domain" description="LppM" evidence="4">
    <location>
        <begin position="22"/>
        <end position="174"/>
    </location>
</feature>
<keyword evidence="3" id="KW-0732">Signal</keyword>
<reference evidence="5" key="1">
    <citation type="journal article" date="2021" name="PeerJ">
        <title>Extensive microbial diversity within the chicken gut microbiome revealed by metagenomics and culture.</title>
        <authorList>
            <person name="Gilroy R."/>
            <person name="Ravi A."/>
            <person name="Getino M."/>
            <person name="Pursley I."/>
            <person name="Horton D.L."/>
            <person name="Alikhan N.F."/>
            <person name="Baker D."/>
            <person name="Gharbi K."/>
            <person name="Hall N."/>
            <person name="Watson M."/>
            <person name="Adriaenssens E.M."/>
            <person name="Foster-Nyarko E."/>
            <person name="Jarju S."/>
            <person name="Secka A."/>
            <person name="Antonio M."/>
            <person name="Oren A."/>
            <person name="Chaudhuri R.R."/>
            <person name="La Ragione R."/>
            <person name="Hildebrand F."/>
            <person name="Pallen M.J."/>
        </authorList>
    </citation>
    <scope>NUCLEOTIDE SEQUENCE</scope>
    <source>
        <strain evidence="5">ChiGjej4B4-7305</strain>
    </source>
</reference>
<feature type="region of interest" description="Disordered" evidence="1">
    <location>
        <begin position="228"/>
        <end position="249"/>
    </location>
</feature>
<feature type="transmembrane region" description="Helical" evidence="2">
    <location>
        <begin position="184"/>
        <end position="205"/>
    </location>
</feature>
<comment type="caution">
    <text evidence="5">The sequence shown here is derived from an EMBL/GenBank/DDBJ whole genome shotgun (WGS) entry which is preliminary data.</text>
</comment>
<gene>
    <name evidence="5" type="ORF">H9815_19210</name>
</gene>